<dbReference type="SMART" id="SM00729">
    <property type="entry name" value="Elp3"/>
    <property type="match status" value="1"/>
</dbReference>
<evidence type="ECO:0000313" key="10">
    <source>
        <dbReference type="EMBL" id="GLQ24467.1"/>
    </source>
</evidence>
<evidence type="ECO:0000256" key="3">
    <source>
        <dbReference type="ARBA" id="ARBA00022679"/>
    </source>
</evidence>
<dbReference type="Gene3D" id="3.40.50.12160">
    <property type="entry name" value="Methylthiotransferase, N-terminal domain"/>
    <property type="match status" value="1"/>
</dbReference>
<keyword evidence="4" id="KW-0949">S-adenosyl-L-methionine</keyword>
<reference evidence="10" key="2">
    <citation type="submission" date="2023-01" db="EMBL/GenBank/DDBJ databases">
        <title>Draft genome sequence of Algimonas ampicilliniresistens strain NBRC 108219.</title>
        <authorList>
            <person name="Sun Q."/>
            <person name="Mori K."/>
        </authorList>
    </citation>
    <scope>NUCLEOTIDE SEQUENCE</scope>
    <source>
        <strain evidence="10">NBRC 108219</strain>
    </source>
</reference>
<keyword evidence="6" id="KW-0408">Iron</keyword>
<evidence type="ECO:0000259" key="8">
    <source>
        <dbReference type="PROSITE" id="PS51449"/>
    </source>
</evidence>
<keyword evidence="11" id="KW-1185">Reference proteome</keyword>
<evidence type="ECO:0000259" key="9">
    <source>
        <dbReference type="PROSITE" id="PS51918"/>
    </source>
</evidence>
<dbReference type="Gene3D" id="3.80.30.20">
    <property type="entry name" value="tm_1862 like domain"/>
    <property type="match status" value="1"/>
</dbReference>
<dbReference type="InterPro" id="IPR038135">
    <property type="entry name" value="Methylthiotransferase_N_sf"/>
</dbReference>
<dbReference type="InterPro" id="IPR006467">
    <property type="entry name" value="MiaB-like_bact"/>
</dbReference>
<proteinExistence type="predicted"/>
<evidence type="ECO:0000256" key="2">
    <source>
        <dbReference type="ARBA" id="ARBA00022485"/>
    </source>
</evidence>
<dbReference type="CDD" id="cd01335">
    <property type="entry name" value="Radical_SAM"/>
    <property type="match status" value="1"/>
</dbReference>
<evidence type="ECO:0000256" key="1">
    <source>
        <dbReference type="ARBA" id="ARBA00001966"/>
    </source>
</evidence>
<dbReference type="EMBL" id="BSNK01000002">
    <property type="protein sequence ID" value="GLQ24467.1"/>
    <property type="molecule type" value="Genomic_DNA"/>
</dbReference>
<dbReference type="SUPFAM" id="SSF102114">
    <property type="entry name" value="Radical SAM enzymes"/>
    <property type="match status" value="1"/>
</dbReference>
<keyword evidence="2" id="KW-0004">4Fe-4S</keyword>
<dbReference type="SFLD" id="SFLDG01082">
    <property type="entry name" value="B12-binding_domain_containing"/>
    <property type="match status" value="1"/>
</dbReference>
<dbReference type="InterPro" id="IPR006638">
    <property type="entry name" value="Elp3/MiaA/NifB-like_rSAM"/>
</dbReference>
<dbReference type="PANTHER" id="PTHR11918">
    <property type="entry name" value="RADICAL SAM PROTEINS"/>
    <property type="match status" value="1"/>
</dbReference>
<dbReference type="RefSeq" id="WP_284390896.1">
    <property type="nucleotide sequence ID" value="NZ_BSNK01000002.1"/>
</dbReference>
<name>A0ABQ5VBV8_9PROT</name>
<reference evidence="10" key="1">
    <citation type="journal article" date="2014" name="Int. J. Syst. Evol. Microbiol.">
        <title>Complete genome of a new Firmicutes species belonging to the dominant human colonic microbiota ('Ruminococcus bicirculans') reveals two chromosomes and a selective capacity to utilize plant glucans.</title>
        <authorList>
            <consortium name="NISC Comparative Sequencing Program"/>
            <person name="Wegmann U."/>
            <person name="Louis P."/>
            <person name="Goesmann A."/>
            <person name="Henrissat B."/>
            <person name="Duncan S.H."/>
            <person name="Flint H.J."/>
        </authorList>
    </citation>
    <scope>NUCLEOTIDE SEQUENCE</scope>
    <source>
        <strain evidence="10">NBRC 108219</strain>
    </source>
</reference>
<evidence type="ECO:0000256" key="7">
    <source>
        <dbReference type="ARBA" id="ARBA00023014"/>
    </source>
</evidence>
<protein>
    <submittedName>
        <fullName evidence="10">tRNA (N(6)-L-threonylcarbamoyladenosine(37)-C(2))-methylthiotransferase MtaB</fullName>
    </submittedName>
</protein>
<dbReference type="InterPro" id="IPR007197">
    <property type="entry name" value="rSAM"/>
</dbReference>
<dbReference type="Pfam" id="PF04055">
    <property type="entry name" value="Radical_SAM"/>
    <property type="match status" value="1"/>
</dbReference>
<feature type="domain" description="MTTase N-terminal" evidence="8">
    <location>
        <begin position="8"/>
        <end position="112"/>
    </location>
</feature>
<dbReference type="Pfam" id="PF00919">
    <property type="entry name" value="UPF0004"/>
    <property type="match status" value="1"/>
</dbReference>
<accession>A0ABQ5VBV8</accession>
<evidence type="ECO:0000256" key="4">
    <source>
        <dbReference type="ARBA" id="ARBA00022691"/>
    </source>
</evidence>
<dbReference type="InterPro" id="IPR058240">
    <property type="entry name" value="rSAM_sf"/>
</dbReference>
<comment type="caution">
    <text evidence="10">The sequence shown here is derived from an EMBL/GenBank/DDBJ whole genome shotgun (WGS) entry which is preliminary data.</text>
</comment>
<dbReference type="NCBIfam" id="TIGR01579">
    <property type="entry name" value="MiaB-like-C"/>
    <property type="match status" value="1"/>
</dbReference>
<dbReference type="InterPro" id="IPR013848">
    <property type="entry name" value="Methylthiotransferase_N"/>
</dbReference>
<dbReference type="PROSITE" id="PS51918">
    <property type="entry name" value="RADICAL_SAM"/>
    <property type="match status" value="1"/>
</dbReference>
<evidence type="ECO:0000256" key="6">
    <source>
        <dbReference type="ARBA" id="ARBA00023004"/>
    </source>
</evidence>
<keyword evidence="7" id="KW-0411">Iron-sulfur</keyword>
<dbReference type="PROSITE" id="PS01278">
    <property type="entry name" value="MTTASE_RADICAL"/>
    <property type="match status" value="1"/>
</dbReference>
<evidence type="ECO:0000313" key="11">
    <source>
        <dbReference type="Proteomes" id="UP001161391"/>
    </source>
</evidence>
<dbReference type="InterPro" id="IPR020612">
    <property type="entry name" value="Methylthiotransferase_CS"/>
</dbReference>
<evidence type="ECO:0000256" key="5">
    <source>
        <dbReference type="ARBA" id="ARBA00022723"/>
    </source>
</evidence>
<dbReference type="Proteomes" id="UP001161391">
    <property type="component" value="Unassembled WGS sequence"/>
</dbReference>
<keyword evidence="3" id="KW-0808">Transferase</keyword>
<dbReference type="SFLD" id="SFLDS00029">
    <property type="entry name" value="Radical_SAM"/>
    <property type="match status" value="1"/>
</dbReference>
<organism evidence="10 11">
    <name type="scientific">Algimonas ampicilliniresistens</name>
    <dbReference type="NCBI Taxonomy" id="1298735"/>
    <lineage>
        <taxon>Bacteria</taxon>
        <taxon>Pseudomonadati</taxon>
        <taxon>Pseudomonadota</taxon>
        <taxon>Alphaproteobacteria</taxon>
        <taxon>Maricaulales</taxon>
        <taxon>Robiginitomaculaceae</taxon>
        <taxon>Algimonas</taxon>
    </lineage>
</organism>
<dbReference type="PANTHER" id="PTHR11918:SF45">
    <property type="entry name" value="THREONYLCARBAMOYLADENOSINE TRNA METHYLTHIOTRANSFERASE"/>
    <property type="match status" value="1"/>
</dbReference>
<feature type="domain" description="Radical SAM core" evidence="9">
    <location>
        <begin position="143"/>
        <end position="373"/>
    </location>
</feature>
<dbReference type="PROSITE" id="PS51449">
    <property type="entry name" value="MTTASE_N"/>
    <property type="match status" value="1"/>
</dbReference>
<sequence>MTSEPDINDVDVITLGCRLNASESDAMAALARDDGLRNAVIINSCAVTNEAVAESRRRVRKAKRDRPDAKIIVTGCAAQIDPKAFAAMPEVDQVLGNHDKMLPGAFLDHHFGEGSERIRVNDIMAVRDSAPQFMGSDNSPEKAQSRTRAFLQVQNGCDHRCTFCIIPYGRGNARSVPAGEVVSHVRSLVRQGYREVVLTGVDLSSWGGDLPGSPPLGDLVRRVLKLVPELARLRLSSIDPAEVDPILFELIVSEPRMTPYLHLSLQAGDDMILKRMKRRHTRQQVVELCAALRARRSDITFGADIIAGFPTETDAMFDNSLSIVSEIGIPWLHVFPYSAREGTPAAKIPPVDGNIVKARAKQLRDAGAKAKTAHLKSKIGQADVALFEETGPETRLGRLPDFSVVRMDNPPPAGSLVEITVIGATDDHLTGTLNV</sequence>
<gene>
    <name evidence="10" type="ORF">GCM10007853_23410</name>
</gene>
<dbReference type="InterPro" id="IPR005839">
    <property type="entry name" value="Methylthiotransferase"/>
</dbReference>
<comment type="cofactor">
    <cofactor evidence="1">
        <name>[4Fe-4S] cluster</name>
        <dbReference type="ChEBI" id="CHEBI:49883"/>
    </cofactor>
</comment>
<dbReference type="InterPro" id="IPR023404">
    <property type="entry name" value="rSAM_horseshoe"/>
</dbReference>
<dbReference type="NCBIfam" id="TIGR00089">
    <property type="entry name" value="MiaB/RimO family radical SAM methylthiotransferase"/>
    <property type="match status" value="1"/>
</dbReference>
<keyword evidence="5" id="KW-0479">Metal-binding</keyword>